<dbReference type="HOGENOM" id="CLU_2427181_0_0_1"/>
<dbReference type="EMBL" id="KL142374">
    <property type="protein sequence ID" value="KDR78425.1"/>
    <property type="molecule type" value="Genomic_DNA"/>
</dbReference>
<protein>
    <submittedName>
        <fullName evidence="1">Uncharacterized protein</fullName>
    </submittedName>
</protein>
<reference evidence="2" key="1">
    <citation type="journal article" date="2014" name="Proc. Natl. Acad. Sci. U.S.A.">
        <title>Extensive sampling of basidiomycete genomes demonstrates inadequacy of the white-rot/brown-rot paradigm for wood decay fungi.</title>
        <authorList>
            <person name="Riley R."/>
            <person name="Salamov A.A."/>
            <person name="Brown D.W."/>
            <person name="Nagy L.G."/>
            <person name="Floudas D."/>
            <person name="Held B.W."/>
            <person name="Levasseur A."/>
            <person name="Lombard V."/>
            <person name="Morin E."/>
            <person name="Otillar R."/>
            <person name="Lindquist E.A."/>
            <person name="Sun H."/>
            <person name="LaButti K.M."/>
            <person name="Schmutz J."/>
            <person name="Jabbour D."/>
            <person name="Luo H."/>
            <person name="Baker S.E."/>
            <person name="Pisabarro A.G."/>
            <person name="Walton J.D."/>
            <person name="Blanchette R.A."/>
            <person name="Henrissat B."/>
            <person name="Martin F."/>
            <person name="Cullen D."/>
            <person name="Hibbett D.S."/>
            <person name="Grigoriev I.V."/>
        </authorList>
    </citation>
    <scope>NUCLEOTIDE SEQUENCE [LARGE SCALE GENOMIC DNA]</scope>
    <source>
        <strain evidence="2">CBS 339.88</strain>
    </source>
</reference>
<proteinExistence type="predicted"/>
<dbReference type="OrthoDB" id="272271at2759"/>
<keyword evidence="2" id="KW-1185">Reference proteome</keyword>
<dbReference type="AlphaFoldDB" id="A0A067T5I0"/>
<accession>A0A067T5I0</accession>
<name>A0A067T5I0_GALM3</name>
<dbReference type="STRING" id="685588.A0A067T5I0"/>
<evidence type="ECO:0000313" key="2">
    <source>
        <dbReference type="Proteomes" id="UP000027222"/>
    </source>
</evidence>
<organism evidence="1 2">
    <name type="scientific">Galerina marginata (strain CBS 339.88)</name>
    <dbReference type="NCBI Taxonomy" id="685588"/>
    <lineage>
        <taxon>Eukaryota</taxon>
        <taxon>Fungi</taxon>
        <taxon>Dikarya</taxon>
        <taxon>Basidiomycota</taxon>
        <taxon>Agaricomycotina</taxon>
        <taxon>Agaricomycetes</taxon>
        <taxon>Agaricomycetidae</taxon>
        <taxon>Agaricales</taxon>
        <taxon>Agaricineae</taxon>
        <taxon>Strophariaceae</taxon>
        <taxon>Galerina</taxon>
    </lineage>
</organism>
<sequence>MLQKYKCDHTSSTAEDVEVLAPSFAEAKKAGQRFTLQIAETTQNPTEETLKLLSYDLNRLWHATLLNVERRSHRNRQFVLEERMCLEISLS</sequence>
<evidence type="ECO:0000313" key="1">
    <source>
        <dbReference type="EMBL" id="KDR78425.1"/>
    </source>
</evidence>
<dbReference type="Proteomes" id="UP000027222">
    <property type="component" value="Unassembled WGS sequence"/>
</dbReference>
<gene>
    <name evidence="1" type="ORF">GALMADRAFT_137505</name>
</gene>